<organism evidence="2 3">
    <name type="scientific">Lasiosphaeria hispida</name>
    <dbReference type="NCBI Taxonomy" id="260671"/>
    <lineage>
        <taxon>Eukaryota</taxon>
        <taxon>Fungi</taxon>
        <taxon>Dikarya</taxon>
        <taxon>Ascomycota</taxon>
        <taxon>Pezizomycotina</taxon>
        <taxon>Sordariomycetes</taxon>
        <taxon>Sordariomycetidae</taxon>
        <taxon>Sordariales</taxon>
        <taxon>Lasiosphaeriaceae</taxon>
        <taxon>Lasiosphaeria</taxon>
    </lineage>
</organism>
<sequence>MRGICAAPQWAAPPSKQQSPTVKAASIRGRTTGPLPGIAVQSMRDELTSAVSGPDEVLEQDPIVTSNIPKQTQTGGQECQEWARQAPLVLRYLVSQFISLKSLPRALSLPSSFPRLSVCCLARNPILYPPELSSPKQRPAVVLLPVALLPSSSATRSRTFPRLPASTASRRLVDPSPGPCDFGLHLVPTALLAAARRCDKPQLTSPAHIPYGILPTYLRHDGKQTVLSSSLASGCNLSSPPPGLARWACRLCDIAPLSPINSCHSHISQPYQIHGQI</sequence>
<dbReference type="AlphaFoldDB" id="A0AAJ0HQW1"/>
<dbReference type="EMBL" id="JAUIQD010000002">
    <property type="protein sequence ID" value="KAK3359799.1"/>
    <property type="molecule type" value="Genomic_DNA"/>
</dbReference>
<protein>
    <submittedName>
        <fullName evidence="2">Uncharacterized protein</fullName>
    </submittedName>
</protein>
<proteinExistence type="predicted"/>
<reference evidence="2" key="1">
    <citation type="journal article" date="2023" name="Mol. Phylogenet. Evol.">
        <title>Genome-scale phylogeny and comparative genomics of the fungal order Sordariales.</title>
        <authorList>
            <person name="Hensen N."/>
            <person name="Bonometti L."/>
            <person name="Westerberg I."/>
            <person name="Brannstrom I.O."/>
            <person name="Guillou S."/>
            <person name="Cros-Aarteil S."/>
            <person name="Calhoun S."/>
            <person name="Haridas S."/>
            <person name="Kuo A."/>
            <person name="Mondo S."/>
            <person name="Pangilinan J."/>
            <person name="Riley R."/>
            <person name="LaButti K."/>
            <person name="Andreopoulos B."/>
            <person name="Lipzen A."/>
            <person name="Chen C."/>
            <person name="Yan M."/>
            <person name="Daum C."/>
            <person name="Ng V."/>
            <person name="Clum A."/>
            <person name="Steindorff A."/>
            <person name="Ohm R.A."/>
            <person name="Martin F."/>
            <person name="Silar P."/>
            <person name="Natvig D.O."/>
            <person name="Lalanne C."/>
            <person name="Gautier V."/>
            <person name="Ament-Velasquez S.L."/>
            <person name="Kruys A."/>
            <person name="Hutchinson M.I."/>
            <person name="Powell A.J."/>
            <person name="Barry K."/>
            <person name="Miller A.N."/>
            <person name="Grigoriev I.V."/>
            <person name="Debuchy R."/>
            <person name="Gladieux P."/>
            <person name="Hiltunen Thoren M."/>
            <person name="Johannesson H."/>
        </authorList>
    </citation>
    <scope>NUCLEOTIDE SEQUENCE</scope>
    <source>
        <strain evidence="2">CBS 955.72</strain>
    </source>
</reference>
<accession>A0AAJ0HQW1</accession>
<dbReference type="Proteomes" id="UP001275084">
    <property type="component" value="Unassembled WGS sequence"/>
</dbReference>
<evidence type="ECO:0000313" key="3">
    <source>
        <dbReference type="Proteomes" id="UP001275084"/>
    </source>
</evidence>
<gene>
    <name evidence="2" type="ORF">B0T25DRAFT_515246</name>
</gene>
<feature type="region of interest" description="Disordered" evidence="1">
    <location>
        <begin position="1"/>
        <end position="37"/>
    </location>
</feature>
<reference evidence="2" key="2">
    <citation type="submission" date="2023-06" db="EMBL/GenBank/DDBJ databases">
        <authorList>
            <consortium name="Lawrence Berkeley National Laboratory"/>
            <person name="Haridas S."/>
            <person name="Hensen N."/>
            <person name="Bonometti L."/>
            <person name="Westerberg I."/>
            <person name="Brannstrom I.O."/>
            <person name="Guillou S."/>
            <person name="Cros-Aarteil S."/>
            <person name="Calhoun S."/>
            <person name="Kuo A."/>
            <person name="Mondo S."/>
            <person name="Pangilinan J."/>
            <person name="Riley R."/>
            <person name="Labutti K."/>
            <person name="Andreopoulos B."/>
            <person name="Lipzen A."/>
            <person name="Chen C."/>
            <person name="Yanf M."/>
            <person name="Daum C."/>
            <person name="Ng V."/>
            <person name="Clum A."/>
            <person name="Steindorff A."/>
            <person name="Ohm R."/>
            <person name="Martin F."/>
            <person name="Silar P."/>
            <person name="Natvig D."/>
            <person name="Lalanne C."/>
            <person name="Gautier V."/>
            <person name="Ament-Velasquez S.L."/>
            <person name="Kruys A."/>
            <person name="Hutchinson M.I."/>
            <person name="Powell A.J."/>
            <person name="Barry K."/>
            <person name="Miller A.N."/>
            <person name="Grigoriev I.V."/>
            <person name="Debuchy R."/>
            <person name="Gladieux P."/>
            <person name="Thoren M.H."/>
            <person name="Johannesson H."/>
        </authorList>
    </citation>
    <scope>NUCLEOTIDE SEQUENCE</scope>
    <source>
        <strain evidence="2">CBS 955.72</strain>
    </source>
</reference>
<evidence type="ECO:0000256" key="1">
    <source>
        <dbReference type="SAM" id="MobiDB-lite"/>
    </source>
</evidence>
<comment type="caution">
    <text evidence="2">The sequence shown here is derived from an EMBL/GenBank/DDBJ whole genome shotgun (WGS) entry which is preliminary data.</text>
</comment>
<evidence type="ECO:0000313" key="2">
    <source>
        <dbReference type="EMBL" id="KAK3359799.1"/>
    </source>
</evidence>
<keyword evidence="3" id="KW-1185">Reference proteome</keyword>
<name>A0AAJ0HQW1_9PEZI</name>